<feature type="transmembrane region" description="Helical" evidence="1">
    <location>
        <begin position="182"/>
        <end position="204"/>
    </location>
</feature>
<dbReference type="Proteomes" id="UP000784294">
    <property type="component" value="Unassembled WGS sequence"/>
</dbReference>
<comment type="caution">
    <text evidence="2">The sequence shown here is derived from an EMBL/GenBank/DDBJ whole genome shotgun (WGS) entry which is preliminary data.</text>
</comment>
<organism evidence="2 3">
    <name type="scientific">Protopolystoma xenopodis</name>
    <dbReference type="NCBI Taxonomy" id="117903"/>
    <lineage>
        <taxon>Eukaryota</taxon>
        <taxon>Metazoa</taxon>
        <taxon>Spiralia</taxon>
        <taxon>Lophotrochozoa</taxon>
        <taxon>Platyhelminthes</taxon>
        <taxon>Monogenea</taxon>
        <taxon>Polyopisthocotylea</taxon>
        <taxon>Polystomatidea</taxon>
        <taxon>Polystomatidae</taxon>
        <taxon>Protopolystoma</taxon>
    </lineage>
</organism>
<reference evidence="2" key="1">
    <citation type="submission" date="2018-11" db="EMBL/GenBank/DDBJ databases">
        <authorList>
            <consortium name="Pathogen Informatics"/>
        </authorList>
    </citation>
    <scope>NUCLEOTIDE SEQUENCE</scope>
</reference>
<keyword evidence="1" id="KW-0812">Transmembrane</keyword>
<dbReference type="EMBL" id="CAAALY010009408">
    <property type="protein sequence ID" value="VEL10582.1"/>
    <property type="molecule type" value="Genomic_DNA"/>
</dbReference>
<gene>
    <name evidence="2" type="ORF">PXEA_LOCUS4022</name>
</gene>
<proteinExistence type="predicted"/>
<keyword evidence="3" id="KW-1185">Reference proteome</keyword>
<dbReference type="AlphaFoldDB" id="A0A3S5A9F2"/>
<evidence type="ECO:0000256" key="1">
    <source>
        <dbReference type="SAM" id="Phobius"/>
    </source>
</evidence>
<keyword evidence="1" id="KW-0472">Membrane</keyword>
<keyword evidence="1" id="KW-1133">Transmembrane helix</keyword>
<accession>A0A3S5A9F2</accession>
<sequence>MALFLLFPTNNYTFIYFLNFDSLLGIAELSVCCKSHASCPKHVEAKFPETPRYLPNELVLNCIFGQIKKEQVQPVSIQNNPSSSLQHFKVFPPFFACSMCLLEVENGRRISTVWEQKSSRAAVGSDLPWRDETFCLSTSRDTHLPLSPSDDEAVEANPRTSSTTAWPLYLFQFGRSRRPIHFVSLACGGCLLLACIAALCFYASRAVCPGSTITGHARTWSLTGRIAAACKLDRNTVFAVSITTDRPVPV</sequence>
<name>A0A3S5A9F2_9PLAT</name>
<evidence type="ECO:0000313" key="3">
    <source>
        <dbReference type="Proteomes" id="UP000784294"/>
    </source>
</evidence>
<protein>
    <submittedName>
        <fullName evidence="2">Uncharacterized protein</fullName>
    </submittedName>
</protein>
<evidence type="ECO:0000313" key="2">
    <source>
        <dbReference type="EMBL" id="VEL10582.1"/>
    </source>
</evidence>